<dbReference type="Proteomes" id="UP000631114">
    <property type="component" value="Unassembled WGS sequence"/>
</dbReference>
<organism evidence="2 3">
    <name type="scientific">Coptis chinensis</name>
    <dbReference type="NCBI Taxonomy" id="261450"/>
    <lineage>
        <taxon>Eukaryota</taxon>
        <taxon>Viridiplantae</taxon>
        <taxon>Streptophyta</taxon>
        <taxon>Embryophyta</taxon>
        <taxon>Tracheophyta</taxon>
        <taxon>Spermatophyta</taxon>
        <taxon>Magnoliopsida</taxon>
        <taxon>Ranunculales</taxon>
        <taxon>Ranunculaceae</taxon>
        <taxon>Coptidoideae</taxon>
        <taxon>Coptis</taxon>
    </lineage>
</organism>
<evidence type="ECO:0000313" key="2">
    <source>
        <dbReference type="EMBL" id="KAF9614304.1"/>
    </source>
</evidence>
<dbReference type="AlphaFoldDB" id="A0A835M560"/>
<dbReference type="OrthoDB" id="1898723at2759"/>
<feature type="non-terminal residue" evidence="2">
    <location>
        <position position="1"/>
    </location>
</feature>
<feature type="domain" description="APO" evidence="1">
    <location>
        <begin position="285"/>
        <end position="370"/>
    </location>
</feature>
<protein>
    <recommendedName>
        <fullName evidence="1">APO domain-containing protein</fullName>
    </recommendedName>
</protein>
<dbReference type="InterPro" id="IPR023342">
    <property type="entry name" value="APO_dom"/>
</dbReference>
<evidence type="ECO:0000313" key="3">
    <source>
        <dbReference type="Proteomes" id="UP000631114"/>
    </source>
</evidence>
<reference evidence="2 3" key="1">
    <citation type="submission" date="2020-10" db="EMBL/GenBank/DDBJ databases">
        <title>The Coptis chinensis genome and diversification of protoberbering-type alkaloids.</title>
        <authorList>
            <person name="Wang B."/>
            <person name="Shu S."/>
            <person name="Song C."/>
            <person name="Liu Y."/>
        </authorList>
    </citation>
    <scope>NUCLEOTIDE SEQUENCE [LARGE SCALE GENOMIC DNA]</scope>
    <source>
        <strain evidence="2">HL-2020</strain>
        <tissue evidence="2">Leaf</tissue>
    </source>
</reference>
<dbReference type="GO" id="GO:0003723">
    <property type="term" value="F:RNA binding"/>
    <property type="evidence" value="ECO:0007669"/>
    <property type="project" value="InterPro"/>
</dbReference>
<feature type="domain" description="APO" evidence="1">
    <location>
        <begin position="144"/>
        <end position="229"/>
    </location>
</feature>
<proteinExistence type="predicted"/>
<name>A0A835M560_9MAGN</name>
<dbReference type="EMBL" id="JADFTS010000003">
    <property type="protein sequence ID" value="KAF9614304.1"/>
    <property type="molecule type" value="Genomic_DNA"/>
</dbReference>
<evidence type="ECO:0000259" key="1">
    <source>
        <dbReference type="PROSITE" id="PS51499"/>
    </source>
</evidence>
<keyword evidence="3" id="KW-1185">Reference proteome</keyword>
<comment type="caution">
    <text evidence="2">The sequence shown here is derived from an EMBL/GenBank/DDBJ whole genome shotgun (WGS) entry which is preliminary data.</text>
</comment>
<gene>
    <name evidence="2" type="ORF">IFM89_017284</name>
</gene>
<sequence>MVPVAYAVLDARAILFQGVSTLLKYIPVKACKGQIPHAHSNKETPALCFDMNTESSFSNVLGATTKCIQPQSSSQSIEFPMGFEAEQSTILNKDEGGNFLEGLCKCENAEDVGKWVNMSVIPIADRLGCTFKMGRDSVSNILNELGFCPQVFIGEKGHLIESCYGFRRRAKNQVHEWIDGSLNDILVPVEAFHLHNIFQDLIKHDQRFDFDRIPAALELCCQAGANIYEENLHSCNWASDTNENGVAADSRTQQELQSVAIETLEAWENLRSGVQRLLLVYPAKVCKHCSEVHVGPSGHKARLCGVFKHESWRGSHMWKKAEVDDFIPPKVVWRRRPQDPLVLCNEGRDFYGHAPAVVELCFQAGAVVHNKYHCMMKVNGLPPTSSSFM</sequence>
<dbReference type="PROSITE" id="PS51499">
    <property type="entry name" value="APO"/>
    <property type="match status" value="2"/>
</dbReference>
<accession>A0A835M560</accession>
<dbReference type="Pfam" id="PF05634">
    <property type="entry name" value="APO_RNA-bind"/>
    <property type="match status" value="2"/>
</dbReference>